<keyword evidence="3" id="KW-1185">Reference proteome</keyword>
<dbReference type="STRING" id="457427.SSOG_00846"/>
<dbReference type="Proteomes" id="UP000003963">
    <property type="component" value="Unassembled WGS sequence"/>
</dbReference>
<dbReference type="Pfam" id="PF09348">
    <property type="entry name" value="DUF1990"/>
    <property type="match status" value="1"/>
</dbReference>
<reference evidence="2 3" key="1">
    <citation type="submission" date="2009-02" db="EMBL/GenBank/DDBJ databases">
        <title>Annotation of Streptomyces hygroscopicus strain ATCC 53653.</title>
        <authorList>
            <consortium name="The Broad Institute Genome Sequencing Platform"/>
            <consortium name="Broad Institute Microbial Sequencing Center"/>
            <person name="Fischbach M."/>
            <person name="Godfrey P."/>
            <person name="Ward D."/>
            <person name="Young S."/>
            <person name="Zeng Q."/>
            <person name="Koehrsen M."/>
            <person name="Alvarado L."/>
            <person name="Berlin A.M."/>
            <person name="Bochicchio J."/>
            <person name="Borenstein D."/>
            <person name="Chapman S.B."/>
            <person name="Chen Z."/>
            <person name="Engels R."/>
            <person name="Freedman E."/>
            <person name="Gellesch M."/>
            <person name="Goldberg J."/>
            <person name="Griggs A."/>
            <person name="Gujja S."/>
            <person name="Heilman E.R."/>
            <person name="Heiman D.I."/>
            <person name="Hepburn T.A."/>
            <person name="Howarth C."/>
            <person name="Jen D."/>
            <person name="Larson L."/>
            <person name="Lewis B."/>
            <person name="Mehta T."/>
            <person name="Park D."/>
            <person name="Pearson M."/>
            <person name="Richards J."/>
            <person name="Roberts A."/>
            <person name="Saif S."/>
            <person name="Shea T.D."/>
            <person name="Shenoy N."/>
            <person name="Sisk P."/>
            <person name="Stolte C."/>
            <person name="Sykes S.N."/>
            <person name="Thomson T."/>
            <person name="Walk T."/>
            <person name="White J."/>
            <person name="Yandava C."/>
            <person name="Straight P."/>
            <person name="Clardy J."/>
            <person name="Hung D."/>
            <person name="Kolter R."/>
            <person name="Mekalanos J."/>
            <person name="Walker S."/>
            <person name="Walsh C.T."/>
            <person name="Wieland-Brown L.C."/>
            <person name="Haas B."/>
            <person name="Nusbaum C."/>
            <person name="Birren B."/>
        </authorList>
    </citation>
    <scope>NUCLEOTIDE SEQUENCE [LARGE SCALE GENOMIC DNA]</scope>
    <source>
        <strain evidence="2 3">ATCC 53653</strain>
    </source>
</reference>
<gene>
    <name evidence="2" type="ORF">SSOG_00846</name>
</gene>
<protein>
    <recommendedName>
        <fullName evidence="1">DUF1990 domain-containing protein</fullName>
    </recommendedName>
</protein>
<dbReference type="OrthoDB" id="120660at2"/>
<dbReference type="PANTHER" id="PTHR34202:SF1">
    <property type="entry name" value="UPF0548 PROTEIN"/>
    <property type="match status" value="1"/>
</dbReference>
<proteinExistence type="predicted"/>
<accession>D9WFP8</accession>
<dbReference type="HOGENOM" id="CLU_080841_1_0_11"/>
<dbReference type="EMBL" id="GG657754">
    <property type="protein sequence ID" value="EFL21134.1"/>
    <property type="molecule type" value="Genomic_DNA"/>
</dbReference>
<evidence type="ECO:0000259" key="1">
    <source>
        <dbReference type="Pfam" id="PF09348"/>
    </source>
</evidence>
<dbReference type="InterPro" id="IPR014457">
    <property type="entry name" value="UCP010260"/>
</dbReference>
<feature type="domain" description="DUF1990" evidence="1">
    <location>
        <begin position="11"/>
        <end position="165"/>
    </location>
</feature>
<organism evidence="2 3">
    <name type="scientific">Streptomyces himastatinicus ATCC 53653</name>
    <dbReference type="NCBI Taxonomy" id="457427"/>
    <lineage>
        <taxon>Bacteria</taxon>
        <taxon>Bacillati</taxon>
        <taxon>Actinomycetota</taxon>
        <taxon>Actinomycetes</taxon>
        <taxon>Kitasatosporales</taxon>
        <taxon>Streptomycetaceae</taxon>
        <taxon>Streptomyces</taxon>
        <taxon>Streptomyces violaceusniger group</taxon>
    </lineage>
</organism>
<dbReference type="RefSeq" id="WP_009712956.1">
    <property type="nucleotide sequence ID" value="NZ_GG657754.1"/>
</dbReference>
<evidence type="ECO:0000313" key="2">
    <source>
        <dbReference type="EMBL" id="EFL21134.1"/>
    </source>
</evidence>
<sequence>MASPVPSSRLTYPEVGATRHRPLPAGYGHLRVRTRIGAGPEVFEAAGRAVLEWRMHRAVGVTIRADGPAAEGRTVVVGLGAGPLRLRAPCAVVWTVADGTSAGFAYGTLPGHPECGEESFVVSLERDGSVWLTVTAFSRPAVRLTRAVAPLVPYFQRAYARRCGRVLRRLAAGTGAVG</sequence>
<name>D9WFP8_9ACTN</name>
<dbReference type="AlphaFoldDB" id="D9WFP8"/>
<dbReference type="PIRSF" id="PIRSF010260">
    <property type="entry name" value="UCP010260"/>
    <property type="match status" value="1"/>
</dbReference>
<evidence type="ECO:0000313" key="3">
    <source>
        <dbReference type="Proteomes" id="UP000003963"/>
    </source>
</evidence>
<dbReference type="InterPro" id="IPR018960">
    <property type="entry name" value="DUF1990"/>
</dbReference>
<dbReference type="PANTHER" id="PTHR34202">
    <property type="entry name" value="UPF0548 PROTEIN"/>
    <property type="match status" value="1"/>
</dbReference>